<dbReference type="GO" id="GO:0030027">
    <property type="term" value="C:lamellipodium"/>
    <property type="evidence" value="ECO:0007669"/>
    <property type="project" value="TreeGrafter"/>
</dbReference>
<comment type="similarity">
    <text evidence="3">Belongs to the TRAFAC class myosin-kinesin ATPase superfamily. Myosin family.</text>
</comment>
<dbReference type="GO" id="GO:0005096">
    <property type="term" value="F:GTPase activator activity"/>
    <property type="evidence" value="ECO:0007669"/>
    <property type="project" value="InterPro"/>
</dbReference>
<evidence type="ECO:0000256" key="3">
    <source>
        <dbReference type="PROSITE-ProRule" id="PRU00782"/>
    </source>
</evidence>
<keyword evidence="6" id="KW-1185">Reference proteome</keyword>
<dbReference type="SUPFAM" id="SSF52540">
    <property type="entry name" value="P-loop containing nucleoside triphosphate hydrolases"/>
    <property type="match status" value="1"/>
</dbReference>
<dbReference type="GO" id="GO:0051015">
    <property type="term" value="F:actin filament binding"/>
    <property type="evidence" value="ECO:0007669"/>
    <property type="project" value="TreeGrafter"/>
</dbReference>
<keyword evidence="3" id="KW-0009">Actin-binding</keyword>
<accession>A0A8T2IDK8</accession>
<organism evidence="5 6">
    <name type="scientific">Hymenochirus boettgeri</name>
    <name type="common">Congo dwarf clawed frog</name>
    <dbReference type="NCBI Taxonomy" id="247094"/>
    <lineage>
        <taxon>Eukaryota</taxon>
        <taxon>Metazoa</taxon>
        <taxon>Chordata</taxon>
        <taxon>Craniata</taxon>
        <taxon>Vertebrata</taxon>
        <taxon>Euteleostomi</taxon>
        <taxon>Amphibia</taxon>
        <taxon>Batrachia</taxon>
        <taxon>Anura</taxon>
        <taxon>Pipoidea</taxon>
        <taxon>Pipidae</taxon>
        <taxon>Pipinae</taxon>
        <taxon>Hymenochirus</taxon>
    </lineage>
</organism>
<dbReference type="OrthoDB" id="312459at2759"/>
<evidence type="ECO:0000256" key="2">
    <source>
        <dbReference type="ARBA" id="ARBA00022490"/>
    </source>
</evidence>
<keyword evidence="2" id="KW-0963">Cytoplasm</keyword>
<dbReference type="GO" id="GO:0005524">
    <property type="term" value="F:ATP binding"/>
    <property type="evidence" value="ECO:0007669"/>
    <property type="project" value="InterPro"/>
</dbReference>
<name>A0A8T2IDK8_9PIPI</name>
<evidence type="ECO:0000256" key="1">
    <source>
        <dbReference type="ARBA" id="ARBA00004496"/>
    </source>
</evidence>
<evidence type="ECO:0000313" key="6">
    <source>
        <dbReference type="Proteomes" id="UP000812440"/>
    </source>
</evidence>
<gene>
    <name evidence="5" type="ORF">GDO86_019223</name>
</gene>
<dbReference type="AlphaFoldDB" id="A0A8T2IDK8"/>
<dbReference type="PANTHER" id="PTHR46184">
    <property type="entry name" value="UNCONVENTIONAL MYOSIN-IXB-LIKE PROTEIN"/>
    <property type="match status" value="1"/>
</dbReference>
<sequence length="83" mass="9569">MMRTSTLWPHQLWSAFIIRHFAGKVKYQIKDFREKNPDYMRPDIVALLRSSDQWIHSGAYWNGSCGCFPLVCSAGSHQSYGST</sequence>
<protein>
    <recommendedName>
        <fullName evidence="4">Myosin motor domain-containing protein</fullName>
    </recommendedName>
</protein>
<evidence type="ECO:0000259" key="4">
    <source>
        <dbReference type="PROSITE" id="PS51456"/>
    </source>
</evidence>
<comment type="subcellular location">
    <subcellularLocation>
        <location evidence="1">Cytoplasm</location>
    </subcellularLocation>
</comment>
<dbReference type="GO" id="GO:0000146">
    <property type="term" value="F:microfilament motor activity"/>
    <property type="evidence" value="ECO:0007669"/>
    <property type="project" value="InterPro"/>
</dbReference>
<dbReference type="GO" id="GO:0005737">
    <property type="term" value="C:cytoplasm"/>
    <property type="evidence" value="ECO:0007669"/>
    <property type="project" value="UniProtKB-SubCell"/>
</dbReference>
<dbReference type="GO" id="GO:0035556">
    <property type="term" value="P:intracellular signal transduction"/>
    <property type="evidence" value="ECO:0007669"/>
    <property type="project" value="InterPro"/>
</dbReference>
<dbReference type="InterPro" id="IPR046987">
    <property type="entry name" value="Myo9"/>
</dbReference>
<dbReference type="Proteomes" id="UP000812440">
    <property type="component" value="Unassembled WGS sequence"/>
</dbReference>
<dbReference type="GO" id="GO:0016887">
    <property type="term" value="F:ATP hydrolysis activity"/>
    <property type="evidence" value="ECO:0007669"/>
    <property type="project" value="TreeGrafter"/>
</dbReference>
<comment type="caution">
    <text evidence="3">Lacks conserved residue(s) required for the propagation of feature annotation.</text>
</comment>
<dbReference type="GO" id="GO:0001726">
    <property type="term" value="C:ruffle"/>
    <property type="evidence" value="ECO:0007669"/>
    <property type="project" value="TreeGrafter"/>
</dbReference>
<dbReference type="Gene3D" id="1.20.58.530">
    <property type="match status" value="1"/>
</dbReference>
<dbReference type="EMBL" id="JAACNH010002853">
    <property type="protein sequence ID" value="KAG8429787.1"/>
    <property type="molecule type" value="Genomic_DNA"/>
</dbReference>
<keyword evidence="3" id="KW-0518">Myosin</keyword>
<dbReference type="InterPro" id="IPR027417">
    <property type="entry name" value="P-loop_NTPase"/>
</dbReference>
<reference evidence="5" key="1">
    <citation type="thesis" date="2020" institute="ProQuest LLC" country="789 East Eisenhower Parkway, Ann Arbor, MI, USA">
        <title>Comparative Genomics and Chromosome Evolution.</title>
        <authorList>
            <person name="Mudd A.B."/>
        </authorList>
    </citation>
    <scope>NUCLEOTIDE SEQUENCE</scope>
    <source>
        <strain evidence="5">Female2</strain>
        <tissue evidence="5">Blood</tissue>
    </source>
</reference>
<dbReference type="InterPro" id="IPR001609">
    <property type="entry name" value="Myosin_head_motor_dom-like"/>
</dbReference>
<keyword evidence="3" id="KW-0505">Motor protein</keyword>
<dbReference type="GO" id="GO:0030048">
    <property type="term" value="P:actin filament-based movement"/>
    <property type="evidence" value="ECO:0007669"/>
    <property type="project" value="TreeGrafter"/>
</dbReference>
<dbReference type="GO" id="GO:0016459">
    <property type="term" value="C:myosin complex"/>
    <property type="evidence" value="ECO:0007669"/>
    <property type="project" value="UniProtKB-KW"/>
</dbReference>
<dbReference type="GO" id="GO:0072673">
    <property type="term" value="P:lamellipodium morphogenesis"/>
    <property type="evidence" value="ECO:0007669"/>
    <property type="project" value="TreeGrafter"/>
</dbReference>
<dbReference type="GO" id="GO:0005884">
    <property type="term" value="C:actin filament"/>
    <property type="evidence" value="ECO:0007669"/>
    <property type="project" value="TreeGrafter"/>
</dbReference>
<dbReference type="PANTHER" id="PTHR46184:SF2">
    <property type="entry name" value="UNCONVENTIONAL MYOSIN-IXB"/>
    <property type="match status" value="1"/>
</dbReference>
<proteinExistence type="inferred from homology"/>
<dbReference type="PROSITE" id="PS51456">
    <property type="entry name" value="MYOSIN_MOTOR"/>
    <property type="match status" value="1"/>
</dbReference>
<feature type="domain" description="Myosin motor" evidence="4">
    <location>
        <begin position="1"/>
        <end position="83"/>
    </location>
</feature>
<evidence type="ECO:0000313" key="5">
    <source>
        <dbReference type="EMBL" id="KAG8429787.1"/>
    </source>
</evidence>
<comment type="caution">
    <text evidence="5">The sequence shown here is derived from an EMBL/GenBank/DDBJ whole genome shotgun (WGS) entry which is preliminary data.</text>
</comment>